<protein>
    <submittedName>
        <fullName evidence="6">DUF1709-domain-containing protein</fullName>
    </submittedName>
</protein>
<dbReference type="SUPFAM" id="SSF50729">
    <property type="entry name" value="PH domain-like"/>
    <property type="match status" value="1"/>
</dbReference>
<dbReference type="GO" id="GO:0051301">
    <property type="term" value="P:cell division"/>
    <property type="evidence" value="ECO:0007669"/>
    <property type="project" value="UniProtKB-KW"/>
</dbReference>
<dbReference type="InParanoid" id="A0A3N4LMU4"/>
<feature type="region of interest" description="Disordered" evidence="4">
    <location>
        <begin position="581"/>
        <end position="800"/>
    </location>
</feature>
<dbReference type="InterPro" id="IPR052007">
    <property type="entry name" value="Bud4"/>
</dbReference>
<dbReference type="PANTHER" id="PTHR36100:SF1">
    <property type="entry name" value="BUD SITE SELECTION PROTEIN 4"/>
    <property type="match status" value="1"/>
</dbReference>
<feature type="compositionally biased region" description="Basic and acidic residues" evidence="4">
    <location>
        <begin position="778"/>
        <end position="790"/>
    </location>
</feature>
<feature type="compositionally biased region" description="Acidic residues" evidence="4">
    <location>
        <begin position="206"/>
        <end position="215"/>
    </location>
</feature>
<feature type="region of interest" description="Disordered" evidence="4">
    <location>
        <begin position="380"/>
        <end position="548"/>
    </location>
</feature>
<dbReference type="Gene3D" id="2.30.29.30">
    <property type="entry name" value="Pleckstrin-homology domain (PH domain)/Phosphotyrosine-binding domain (PTB)"/>
    <property type="match status" value="1"/>
</dbReference>
<evidence type="ECO:0000256" key="2">
    <source>
        <dbReference type="ARBA" id="ARBA00023306"/>
    </source>
</evidence>
<feature type="compositionally biased region" description="Low complexity" evidence="4">
    <location>
        <begin position="70"/>
        <end position="83"/>
    </location>
</feature>
<feature type="compositionally biased region" description="Polar residues" evidence="4">
    <location>
        <begin position="401"/>
        <end position="418"/>
    </location>
</feature>
<gene>
    <name evidence="6" type="ORF">L211DRAFT_862074</name>
</gene>
<keyword evidence="7" id="KW-1185">Reference proteome</keyword>
<accession>A0A3N4LMU4</accession>
<feature type="compositionally biased region" description="Basic and acidic residues" evidence="4">
    <location>
        <begin position="222"/>
        <end position="231"/>
    </location>
</feature>
<feature type="compositionally biased region" description="Basic and acidic residues" evidence="4">
    <location>
        <begin position="606"/>
        <end position="646"/>
    </location>
</feature>
<feature type="compositionally biased region" description="Basic and acidic residues" evidence="4">
    <location>
        <begin position="1357"/>
        <end position="1372"/>
    </location>
</feature>
<feature type="region of interest" description="Disordered" evidence="4">
    <location>
        <begin position="842"/>
        <end position="933"/>
    </location>
</feature>
<evidence type="ECO:0000313" key="7">
    <source>
        <dbReference type="Proteomes" id="UP000267821"/>
    </source>
</evidence>
<feature type="compositionally biased region" description="Polar residues" evidence="4">
    <location>
        <begin position="107"/>
        <end position="132"/>
    </location>
</feature>
<keyword evidence="1" id="KW-0132">Cell division</keyword>
<evidence type="ECO:0000259" key="5">
    <source>
        <dbReference type="PROSITE" id="PS50003"/>
    </source>
</evidence>
<organism evidence="6 7">
    <name type="scientific">Terfezia boudieri ATCC MYA-4762</name>
    <dbReference type="NCBI Taxonomy" id="1051890"/>
    <lineage>
        <taxon>Eukaryota</taxon>
        <taxon>Fungi</taxon>
        <taxon>Dikarya</taxon>
        <taxon>Ascomycota</taxon>
        <taxon>Pezizomycotina</taxon>
        <taxon>Pezizomycetes</taxon>
        <taxon>Pezizales</taxon>
        <taxon>Pezizaceae</taxon>
        <taxon>Terfezia</taxon>
    </lineage>
</organism>
<feature type="compositionally biased region" description="Basic and acidic residues" evidence="4">
    <location>
        <begin position="535"/>
        <end position="545"/>
    </location>
</feature>
<dbReference type="PANTHER" id="PTHR36100">
    <property type="entry name" value="BUD SITE SELECTION PROTEIN 4"/>
    <property type="match status" value="1"/>
</dbReference>
<dbReference type="PROSITE" id="PS50003">
    <property type="entry name" value="PH_DOMAIN"/>
    <property type="match status" value="1"/>
</dbReference>
<dbReference type="GO" id="GO:0005525">
    <property type="term" value="F:GTP binding"/>
    <property type="evidence" value="ECO:0007669"/>
    <property type="project" value="TreeGrafter"/>
</dbReference>
<keyword evidence="3" id="KW-0175">Coiled coil</keyword>
<feature type="region of interest" description="Disordered" evidence="4">
    <location>
        <begin position="1"/>
        <end position="290"/>
    </location>
</feature>
<evidence type="ECO:0000256" key="1">
    <source>
        <dbReference type="ARBA" id="ARBA00022618"/>
    </source>
</evidence>
<feature type="compositionally biased region" description="Low complexity" evidence="4">
    <location>
        <begin position="720"/>
        <end position="729"/>
    </location>
</feature>
<evidence type="ECO:0000256" key="4">
    <source>
        <dbReference type="SAM" id="MobiDB-lite"/>
    </source>
</evidence>
<dbReference type="FunFam" id="2.30.29.30:FF:000311">
    <property type="entry name" value="GTP binding protein (Bud4)"/>
    <property type="match status" value="1"/>
</dbReference>
<evidence type="ECO:0000313" key="6">
    <source>
        <dbReference type="EMBL" id="RPB24184.1"/>
    </source>
</evidence>
<feature type="compositionally biased region" description="Basic and acidic residues" evidence="4">
    <location>
        <begin position="380"/>
        <end position="400"/>
    </location>
</feature>
<dbReference type="OrthoDB" id="2123378at2759"/>
<feature type="compositionally biased region" description="Polar residues" evidence="4">
    <location>
        <begin position="879"/>
        <end position="891"/>
    </location>
</feature>
<feature type="compositionally biased region" description="Low complexity" evidence="4">
    <location>
        <begin position="49"/>
        <end position="60"/>
    </location>
</feature>
<feature type="domain" description="PH" evidence="5">
    <location>
        <begin position="1184"/>
        <end position="1305"/>
    </location>
</feature>
<keyword evidence="2" id="KW-0131">Cell cycle</keyword>
<dbReference type="InterPro" id="IPR011993">
    <property type="entry name" value="PH-like_dom_sf"/>
</dbReference>
<proteinExistence type="predicted"/>
<dbReference type="InterPro" id="IPR001849">
    <property type="entry name" value="PH_domain"/>
</dbReference>
<feature type="compositionally biased region" description="Low complexity" evidence="4">
    <location>
        <begin position="461"/>
        <end position="472"/>
    </location>
</feature>
<feature type="coiled-coil region" evidence="3">
    <location>
        <begin position="1040"/>
        <end position="1071"/>
    </location>
</feature>
<dbReference type="Pfam" id="PF00169">
    <property type="entry name" value="PH"/>
    <property type="match status" value="1"/>
</dbReference>
<reference evidence="6 7" key="1">
    <citation type="journal article" date="2018" name="Nat. Ecol. Evol.">
        <title>Pezizomycetes genomes reveal the molecular basis of ectomycorrhizal truffle lifestyle.</title>
        <authorList>
            <person name="Murat C."/>
            <person name="Payen T."/>
            <person name="Noel B."/>
            <person name="Kuo A."/>
            <person name="Morin E."/>
            <person name="Chen J."/>
            <person name="Kohler A."/>
            <person name="Krizsan K."/>
            <person name="Balestrini R."/>
            <person name="Da Silva C."/>
            <person name="Montanini B."/>
            <person name="Hainaut M."/>
            <person name="Levati E."/>
            <person name="Barry K.W."/>
            <person name="Belfiori B."/>
            <person name="Cichocki N."/>
            <person name="Clum A."/>
            <person name="Dockter R.B."/>
            <person name="Fauchery L."/>
            <person name="Guy J."/>
            <person name="Iotti M."/>
            <person name="Le Tacon F."/>
            <person name="Lindquist E.A."/>
            <person name="Lipzen A."/>
            <person name="Malagnac F."/>
            <person name="Mello A."/>
            <person name="Molinier V."/>
            <person name="Miyauchi S."/>
            <person name="Poulain J."/>
            <person name="Riccioni C."/>
            <person name="Rubini A."/>
            <person name="Sitrit Y."/>
            <person name="Splivallo R."/>
            <person name="Traeger S."/>
            <person name="Wang M."/>
            <person name="Zifcakova L."/>
            <person name="Wipf D."/>
            <person name="Zambonelli A."/>
            <person name="Paolocci F."/>
            <person name="Nowrousian M."/>
            <person name="Ottonello S."/>
            <person name="Baldrian P."/>
            <person name="Spatafora J.W."/>
            <person name="Henrissat B."/>
            <person name="Nagy L.G."/>
            <person name="Aury J.M."/>
            <person name="Wincker P."/>
            <person name="Grigoriev I.V."/>
            <person name="Bonfante P."/>
            <person name="Martin F.M."/>
        </authorList>
    </citation>
    <scope>NUCLEOTIDE SEQUENCE [LARGE SCALE GENOMIC DNA]</scope>
    <source>
        <strain evidence="6 7">ATCC MYA-4762</strain>
    </source>
</reference>
<feature type="compositionally biased region" description="Low complexity" evidence="4">
    <location>
        <begin position="280"/>
        <end position="290"/>
    </location>
</feature>
<dbReference type="SMART" id="SM00233">
    <property type="entry name" value="PH"/>
    <property type="match status" value="1"/>
</dbReference>
<feature type="compositionally biased region" description="Acidic residues" evidence="4">
    <location>
        <begin position="747"/>
        <end position="777"/>
    </location>
</feature>
<feature type="region of interest" description="Disordered" evidence="4">
    <location>
        <begin position="1350"/>
        <end position="1386"/>
    </location>
</feature>
<dbReference type="STRING" id="1051890.A0A3N4LMU4"/>
<dbReference type="EMBL" id="ML121543">
    <property type="protein sequence ID" value="RPB24184.1"/>
    <property type="molecule type" value="Genomic_DNA"/>
</dbReference>
<name>A0A3N4LMU4_9PEZI</name>
<feature type="region of interest" description="Disordered" evidence="4">
    <location>
        <begin position="1002"/>
        <end position="1030"/>
    </location>
</feature>
<dbReference type="Proteomes" id="UP000267821">
    <property type="component" value="Unassembled WGS sequence"/>
</dbReference>
<feature type="compositionally biased region" description="Pro residues" evidence="4">
    <location>
        <begin position="250"/>
        <end position="259"/>
    </location>
</feature>
<feature type="compositionally biased region" description="Low complexity" evidence="4">
    <location>
        <begin position="488"/>
        <end position="506"/>
    </location>
</feature>
<evidence type="ECO:0000256" key="3">
    <source>
        <dbReference type="SAM" id="Coils"/>
    </source>
</evidence>
<feature type="compositionally biased region" description="Acidic residues" evidence="4">
    <location>
        <begin position="647"/>
        <end position="674"/>
    </location>
</feature>
<sequence>MAALGGSTRASPRAFWLENLPENAKVKDSPTPSPRRTSLENLKKASRVQNNKLLLLKQQLHSPSPPPVSGRPMSMPPQSSGSPLKLESTPLKSSLTSPKKTDPNSPPRTQTKPPKNATLTSIMRGDNSTQIRASGPGKSSLLASYKVNGRSDIEEGTDGEDSTNTSPNRRKAVTFDDVPAQVVEYELITPVPSVDGSPSMSYDSHDSDDDDEYDYDNTPVIEPDHWRDMPERVATPPRLGDPFRASPSPTGRPLPPLPGTPLSRSDSTSSNRPLPSIPFKSQIQSKQQISLHEKMQMMMQKSNAELHPDPNAHVEEERAYGAALGISFEELALNEGRDEETDGDRTMSPELILKETTLDNYEAGAGPYSKSMQFDREFDFKRPKKISRDSIRRHVTRRDGSTSSVGSNESGDTLSTVCGGNEEEQSRIDGPRTIDMSIVPLYDSARPNSRYATRPPDAESEIIASEGSEYASGDNDSKYSETDDSDSDATPTAGTPTAGTPRATSPIVTATSLPDPTENVPILSAPVPASPPTPPKEDEVTEKRLSLSLPEFTVESNADGLGLMAFMTPSPPPVIARSAVAEPTPVPSPEPMPVLTTTPVLPPHNSAKEQHFDRPSTPENQHIEIDEDLERTPESVIRHKVYHSDQDSEYDDELYEGTEDGEEAEEPVQAESEADSSSRAETPQIVEPRRSPSPIPDNAATIRAPGGKLRTRPSATPADMAAMAAQRRQVSGDHTNAARIAAGAGSSDEEGSEEEEEDEEEDEEEEEEEVGEEEEDSREGTASDLADPKGKTPMRKLSRKSLRMPTLDELNIDLNLEEEFDRVIETQKRGYLMRHSTRVIHASSRDIDEEPTARPQGHKRTQSWQVEPWKGSGRRRSTRNSLGQTGGQQDVTAPPMLGQTNPTSALHLAPPPTTAGTEGQKPPTPPENGERGRLFVKVIGVKDLTLPMPQREPTWFCLTLDNGLHCVTTSWLELAKNAPIGQEFELVVLNDLEFQLTLQTKLEKPPPKAVATPPIPLPQPQKMSKPKSTFSRVFISPKKRKELERQQREQQQLLQQQQQQAQAQAQAQKTQPEEPLSAWELLNGLVARDGSFARSYVCLKDFEQKAYGRPFIAEINCFNEWAIEPGSLKTKRGNNPVRRPPYRIGKLEVQMLFVPKPPGMTDKDLPKSMAAAIRELKEAENMVARSWEGYLSQQGGDCPFWRRRYFKLIGAKLTAYHEVNRQPRATINLAKAIRLIDDRPSLTEPEIPTTNGKRRKSAFAEMEEGYMFVEEGFRIKFHNGETIDFYADNAEDKQGWMNVLGDTIGGGQENRNWCELILNKEKIDREQATATQQRRMQQQQVQMQQFEKSYMPSTPGRNEHASSRTDLADDRPSPPPKSTKRPIITSRLSLSSNPNSAWHFHSLSFYTL</sequence>